<dbReference type="Pfam" id="PF00646">
    <property type="entry name" value="F-box"/>
    <property type="match status" value="1"/>
</dbReference>
<evidence type="ECO:0000313" key="2">
    <source>
        <dbReference type="EMBL" id="CAE0788680.1"/>
    </source>
</evidence>
<dbReference type="AlphaFoldDB" id="A0A7S4C6V7"/>
<accession>A0A7S4C6V7</accession>
<organism evidence="2">
    <name type="scientific">Chrysotila carterae</name>
    <name type="common">Marine alga</name>
    <name type="synonym">Syracosphaera carterae</name>
    <dbReference type="NCBI Taxonomy" id="13221"/>
    <lineage>
        <taxon>Eukaryota</taxon>
        <taxon>Haptista</taxon>
        <taxon>Haptophyta</taxon>
        <taxon>Prymnesiophyceae</taxon>
        <taxon>Isochrysidales</taxon>
        <taxon>Isochrysidaceae</taxon>
        <taxon>Chrysotila</taxon>
    </lineage>
</organism>
<gene>
    <name evidence="2" type="ORF">PCAR00345_LOCUS41389</name>
</gene>
<feature type="domain" description="F-box" evidence="1">
    <location>
        <begin position="120"/>
        <end position="160"/>
    </location>
</feature>
<reference evidence="2" key="1">
    <citation type="submission" date="2021-01" db="EMBL/GenBank/DDBJ databases">
        <authorList>
            <person name="Corre E."/>
            <person name="Pelletier E."/>
            <person name="Niang G."/>
            <person name="Scheremetjew M."/>
            <person name="Finn R."/>
            <person name="Kale V."/>
            <person name="Holt S."/>
            <person name="Cochrane G."/>
            <person name="Meng A."/>
            <person name="Brown T."/>
            <person name="Cohen L."/>
        </authorList>
    </citation>
    <scope>NUCLEOTIDE SEQUENCE</scope>
    <source>
        <strain evidence="2">CCMP645</strain>
    </source>
</reference>
<dbReference type="InterPro" id="IPR001810">
    <property type="entry name" value="F-box_dom"/>
</dbReference>
<dbReference type="EMBL" id="HBIZ01067671">
    <property type="protein sequence ID" value="CAE0788680.1"/>
    <property type="molecule type" value="Transcribed_RNA"/>
</dbReference>
<evidence type="ECO:0000259" key="1">
    <source>
        <dbReference type="SMART" id="SM00256"/>
    </source>
</evidence>
<protein>
    <recommendedName>
        <fullName evidence="1">F-box domain-containing protein</fullName>
    </recommendedName>
</protein>
<proteinExistence type="predicted"/>
<dbReference type="InterPro" id="IPR036047">
    <property type="entry name" value="F-box-like_dom_sf"/>
</dbReference>
<sequence>MSTVEEVQVVVGQVSRSELLAVLGAELASQQPHWAANTFFRRHFEKSESVVGSAAALVRRSMPCREKTSTASHAPRTVCAADCSAHSSGGTNTADERSGEVAAIMSSPATSPDFSLWLCLTEELQRQVMTWLSLPSLGALSCCSRDLRALCQESSLWFEAYRRQWPWAIEVADWRTTPHNACWRQWLRQELERQASLQCVRCDAHGRTVPRVYGFPSRPLMAAAAAQCLVMGWDYKTPRDASWQCLECGVASRHFPWPRRRVNRDGAVFELGADAD</sequence>
<dbReference type="SUPFAM" id="SSF81383">
    <property type="entry name" value="F-box domain"/>
    <property type="match status" value="1"/>
</dbReference>
<name>A0A7S4C6V7_CHRCT</name>
<dbReference type="SMART" id="SM00256">
    <property type="entry name" value="FBOX"/>
    <property type="match status" value="1"/>
</dbReference>